<accession>A0A9P4XY09</accession>
<dbReference type="Gene3D" id="1.10.10.10">
    <property type="entry name" value="Winged helix-like DNA-binding domain superfamily/Winged helix DNA-binding domain"/>
    <property type="match status" value="1"/>
</dbReference>
<keyword evidence="2" id="KW-1185">Reference proteome</keyword>
<proteinExistence type="predicted"/>
<comment type="caution">
    <text evidence="1">The sequence shown here is derived from an EMBL/GenBank/DDBJ whole genome shotgun (WGS) entry which is preliminary data.</text>
</comment>
<evidence type="ECO:0000313" key="1">
    <source>
        <dbReference type="EMBL" id="KAF3763004.1"/>
    </source>
</evidence>
<reference evidence="1" key="1">
    <citation type="journal article" date="2020" name="Phytopathology">
        <title>Genome sequence of the chestnut blight fungus Cryphonectria parasitica EP155: A fundamental resource for an archetypical invasive plant pathogen.</title>
        <authorList>
            <person name="Crouch J.A."/>
            <person name="Dawe A."/>
            <person name="Aerts A."/>
            <person name="Barry K."/>
            <person name="Churchill A.C.L."/>
            <person name="Grimwood J."/>
            <person name="Hillman B."/>
            <person name="Milgroom M.G."/>
            <person name="Pangilinan J."/>
            <person name="Smith M."/>
            <person name="Salamov A."/>
            <person name="Schmutz J."/>
            <person name="Yadav J."/>
            <person name="Grigoriev I.V."/>
            <person name="Nuss D."/>
        </authorList>
    </citation>
    <scope>NUCLEOTIDE SEQUENCE</scope>
    <source>
        <strain evidence="1">EP155</strain>
    </source>
</reference>
<dbReference type="Gene3D" id="3.40.50.150">
    <property type="entry name" value="Vaccinia Virus protein VP39"/>
    <property type="match status" value="1"/>
</dbReference>
<dbReference type="SUPFAM" id="SSF46785">
    <property type="entry name" value="Winged helix' DNA-binding domain"/>
    <property type="match status" value="1"/>
</dbReference>
<evidence type="ECO:0000313" key="2">
    <source>
        <dbReference type="Proteomes" id="UP000803844"/>
    </source>
</evidence>
<protein>
    <recommendedName>
        <fullName evidence="3">O-methyltransferase domain-containing protein</fullName>
    </recommendedName>
</protein>
<organism evidence="1 2">
    <name type="scientific">Cryphonectria parasitica (strain ATCC 38755 / EP155)</name>
    <dbReference type="NCBI Taxonomy" id="660469"/>
    <lineage>
        <taxon>Eukaryota</taxon>
        <taxon>Fungi</taxon>
        <taxon>Dikarya</taxon>
        <taxon>Ascomycota</taxon>
        <taxon>Pezizomycotina</taxon>
        <taxon>Sordariomycetes</taxon>
        <taxon>Sordariomycetidae</taxon>
        <taxon>Diaporthales</taxon>
        <taxon>Cryphonectriaceae</taxon>
        <taxon>Cryphonectria-Endothia species complex</taxon>
        <taxon>Cryphonectria</taxon>
    </lineage>
</organism>
<name>A0A9P4XY09_CRYP1</name>
<dbReference type="OrthoDB" id="2410195at2759"/>
<gene>
    <name evidence="1" type="ORF">M406DRAFT_261933</name>
</gene>
<dbReference type="AlphaFoldDB" id="A0A9P4XY09"/>
<dbReference type="EMBL" id="MU032349">
    <property type="protein sequence ID" value="KAF3763004.1"/>
    <property type="molecule type" value="Genomic_DNA"/>
</dbReference>
<dbReference type="RefSeq" id="XP_040773983.1">
    <property type="nucleotide sequence ID" value="XM_040917478.1"/>
</dbReference>
<dbReference type="PANTHER" id="PTHR43712">
    <property type="entry name" value="PUTATIVE (AFU_ORTHOLOGUE AFUA_4G14580)-RELATED"/>
    <property type="match status" value="1"/>
</dbReference>
<dbReference type="InterPro" id="IPR036390">
    <property type="entry name" value="WH_DNA-bd_sf"/>
</dbReference>
<dbReference type="InterPro" id="IPR029063">
    <property type="entry name" value="SAM-dependent_MTases_sf"/>
</dbReference>
<dbReference type="PANTHER" id="PTHR43712:SF15">
    <property type="entry name" value="MONODICTYPHENONE CLUSTER TRANSCRIPTIONAL COACTIVATOR MDPA"/>
    <property type="match status" value="1"/>
</dbReference>
<feature type="non-terminal residue" evidence="1">
    <location>
        <position position="1"/>
    </location>
</feature>
<dbReference type="Proteomes" id="UP000803844">
    <property type="component" value="Unassembled WGS sequence"/>
</dbReference>
<dbReference type="GeneID" id="63834607"/>
<sequence>SQLLSCLKWLGDFQILACIPLTGSVPVKDVADLVGVDEAEMTSVVRMTASAGFLQEPQPGHIGHTALSSPFVTQLFYLDAIMFLGETAAPASLQMAKASRLRGRQADADWWPSAESESAGPSSASEMRTTTAFGLAFDTEQTFEEVCAARPKLQRQWPAFLRCIGDTDENMTQVLARLDWPSQGKVRIVDVGAQSTSAAQALAGLFPTLHFVVQLTETTTTRSPPLPAAAANTTTSSTGAAGDAIQAGRIIIHQRQAPGGEQPIKDADVYLLRLPSRNPHAGGAPGAAYAAYIMSELRAHLSILREHPAALFVLALRCIPQCASFSSWLSSSASSSSSSLLPADVDSLARVRELLRIQLTGYPSVVDVAELVGEIQRIGDDVGRLSVVKKLQASNSATVAVGIRYQYNQVDHSMD</sequence>
<dbReference type="InterPro" id="IPR036388">
    <property type="entry name" value="WH-like_DNA-bd_sf"/>
</dbReference>
<evidence type="ECO:0008006" key="3">
    <source>
        <dbReference type="Google" id="ProtNLM"/>
    </source>
</evidence>